<dbReference type="AlphaFoldDB" id="A0A6G1L0Q9"/>
<proteinExistence type="predicted"/>
<organism evidence="7 8">
    <name type="scientific">Teratosphaeria nubilosa</name>
    <dbReference type="NCBI Taxonomy" id="161662"/>
    <lineage>
        <taxon>Eukaryota</taxon>
        <taxon>Fungi</taxon>
        <taxon>Dikarya</taxon>
        <taxon>Ascomycota</taxon>
        <taxon>Pezizomycotina</taxon>
        <taxon>Dothideomycetes</taxon>
        <taxon>Dothideomycetidae</taxon>
        <taxon>Mycosphaerellales</taxon>
        <taxon>Teratosphaeriaceae</taxon>
        <taxon>Teratosphaeria</taxon>
    </lineage>
</organism>
<feature type="active site" description="Proton acceptor" evidence="4">
    <location>
        <position position="166"/>
    </location>
</feature>
<dbReference type="EMBL" id="ML995871">
    <property type="protein sequence ID" value="KAF2766447.1"/>
    <property type="molecule type" value="Genomic_DNA"/>
</dbReference>
<dbReference type="PANTHER" id="PTHR24185">
    <property type="entry name" value="CALCIUM-INDEPENDENT PHOSPHOLIPASE A2-GAMMA"/>
    <property type="match status" value="1"/>
</dbReference>
<gene>
    <name evidence="7" type="ORF">EJ03DRAFT_384643</name>
</gene>
<dbReference type="PROSITE" id="PS51635">
    <property type="entry name" value="PNPLA"/>
    <property type="match status" value="1"/>
</dbReference>
<dbReference type="InterPro" id="IPR002641">
    <property type="entry name" value="PNPLA_dom"/>
</dbReference>
<feature type="active site" description="Nucleophile" evidence="4">
    <location>
        <position position="5"/>
    </location>
</feature>
<evidence type="ECO:0000256" key="3">
    <source>
        <dbReference type="ARBA" id="ARBA00023098"/>
    </source>
</evidence>
<evidence type="ECO:0000256" key="1">
    <source>
        <dbReference type="ARBA" id="ARBA00022801"/>
    </source>
</evidence>
<evidence type="ECO:0000256" key="4">
    <source>
        <dbReference type="PROSITE-ProRule" id="PRU01161"/>
    </source>
</evidence>
<feature type="short sequence motif" description="DGA/G" evidence="4">
    <location>
        <begin position="166"/>
        <end position="168"/>
    </location>
</feature>
<evidence type="ECO:0000256" key="2">
    <source>
        <dbReference type="ARBA" id="ARBA00022963"/>
    </source>
</evidence>
<feature type="short sequence motif" description="GXSXG" evidence="4">
    <location>
        <begin position="3"/>
        <end position="7"/>
    </location>
</feature>
<dbReference type="SUPFAM" id="SSF52151">
    <property type="entry name" value="FabD/lysophospholipase-like"/>
    <property type="match status" value="1"/>
</dbReference>
<feature type="compositionally biased region" description="Basic and acidic residues" evidence="5">
    <location>
        <begin position="474"/>
        <end position="484"/>
    </location>
</feature>
<protein>
    <submittedName>
        <fullName evidence="7">FabD/lysophospholipase-like protein</fullName>
    </submittedName>
</protein>
<name>A0A6G1L0Q9_9PEZI</name>
<dbReference type="OrthoDB" id="626167at2759"/>
<dbReference type="Proteomes" id="UP000799436">
    <property type="component" value="Unassembled WGS sequence"/>
</dbReference>
<dbReference type="GO" id="GO:0019369">
    <property type="term" value="P:arachidonate metabolic process"/>
    <property type="evidence" value="ECO:0007669"/>
    <property type="project" value="TreeGrafter"/>
</dbReference>
<comment type="caution">
    <text evidence="4">Lacks conserved residue(s) required for the propagation of feature annotation.</text>
</comment>
<dbReference type="Pfam" id="PF01734">
    <property type="entry name" value="Patatin"/>
    <property type="match status" value="1"/>
</dbReference>
<dbReference type="GO" id="GO:0016042">
    <property type="term" value="P:lipid catabolic process"/>
    <property type="evidence" value="ECO:0007669"/>
    <property type="project" value="UniProtKB-UniRule"/>
</dbReference>
<accession>A0A6G1L0Q9</accession>
<dbReference type="Gene3D" id="3.40.1090.10">
    <property type="entry name" value="Cytosolic phospholipase A2 catalytic domain"/>
    <property type="match status" value="1"/>
</dbReference>
<keyword evidence="2 4" id="KW-0442">Lipid degradation</keyword>
<evidence type="ECO:0000256" key="5">
    <source>
        <dbReference type="SAM" id="MobiDB-lite"/>
    </source>
</evidence>
<evidence type="ECO:0000313" key="7">
    <source>
        <dbReference type="EMBL" id="KAF2766447.1"/>
    </source>
</evidence>
<keyword evidence="3 4" id="KW-0443">Lipid metabolism</keyword>
<feature type="region of interest" description="Disordered" evidence="5">
    <location>
        <begin position="451"/>
        <end position="492"/>
    </location>
</feature>
<evidence type="ECO:0000313" key="8">
    <source>
        <dbReference type="Proteomes" id="UP000799436"/>
    </source>
</evidence>
<dbReference type="PANTHER" id="PTHR24185:SF1">
    <property type="entry name" value="CALCIUM-INDEPENDENT PHOSPHOLIPASE A2-GAMMA"/>
    <property type="match status" value="1"/>
</dbReference>
<dbReference type="InterPro" id="IPR016035">
    <property type="entry name" value="Acyl_Trfase/lysoPLipase"/>
</dbReference>
<dbReference type="GO" id="GO:0046486">
    <property type="term" value="P:glycerolipid metabolic process"/>
    <property type="evidence" value="ECO:0007669"/>
    <property type="project" value="UniProtKB-ARBA"/>
</dbReference>
<dbReference type="GO" id="GO:0047499">
    <property type="term" value="F:calcium-independent phospholipase A2 activity"/>
    <property type="evidence" value="ECO:0007669"/>
    <property type="project" value="TreeGrafter"/>
</dbReference>
<dbReference type="GO" id="GO:0016020">
    <property type="term" value="C:membrane"/>
    <property type="evidence" value="ECO:0007669"/>
    <property type="project" value="TreeGrafter"/>
</dbReference>
<sequence length="492" mass="55538">MAGTSTGGLSALMLSRMQMDIDRALAQYEVVGDGVFGHPRPLAIGAFRPKYRAGRMKAAIRKVVENGAQGERRRADDETREIRLKNENPDACHTIAVAHGGPAGTNYLFRSFDHPKPPLYAREEHTGTHNNPGPAHDLPLWKIARATSAAPGYFSKIQIGGHEYRDGGIGANNPAPLAFTDVSQIHDDRPPRIVLSIGTGEPEPRHVEAKEKGLRLTFNKPFGYFLDWVKIVDALANLATDAEEKHRKLAEDIRWRNASCQNESEKIQYYRFNVPGIADIKLDNWQPRKGGAETKKAIRDATDAYLQHRDTQRKLIKCATQLVGLRRQRAESERWERYAKHVVYFCPEKECPALSFKTRDALRQHAIDRHGYILKVSLDYDGKNPHCRNAAKEAFACTWQHEGQQAVRIFTTEAEYLEHLKVVHRMNPTPVIMDVRAVEAWLDRGRTTPEQLAVKRRETTGSQESREEDEDLEGREKSLLDGRSSEGGSRVS</sequence>
<reference evidence="7" key="1">
    <citation type="journal article" date="2020" name="Stud. Mycol.">
        <title>101 Dothideomycetes genomes: a test case for predicting lifestyles and emergence of pathogens.</title>
        <authorList>
            <person name="Haridas S."/>
            <person name="Albert R."/>
            <person name="Binder M."/>
            <person name="Bloem J."/>
            <person name="Labutti K."/>
            <person name="Salamov A."/>
            <person name="Andreopoulos B."/>
            <person name="Baker S."/>
            <person name="Barry K."/>
            <person name="Bills G."/>
            <person name="Bluhm B."/>
            <person name="Cannon C."/>
            <person name="Castanera R."/>
            <person name="Culley D."/>
            <person name="Daum C."/>
            <person name="Ezra D."/>
            <person name="Gonzalez J."/>
            <person name="Henrissat B."/>
            <person name="Kuo A."/>
            <person name="Liang C."/>
            <person name="Lipzen A."/>
            <person name="Lutzoni F."/>
            <person name="Magnuson J."/>
            <person name="Mondo S."/>
            <person name="Nolan M."/>
            <person name="Ohm R."/>
            <person name="Pangilinan J."/>
            <person name="Park H.-J."/>
            <person name="Ramirez L."/>
            <person name="Alfaro M."/>
            <person name="Sun H."/>
            <person name="Tritt A."/>
            <person name="Yoshinaga Y."/>
            <person name="Zwiers L.-H."/>
            <person name="Turgeon B."/>
            <person name="Goodwin S."/>
            <person name="Spatafora J."/>
            <person name="Crous P."/>
            <person name="Grigoriev I."/>
        </authorList>
    </citation>
    <scope>NUCLEOTIDE SEQUENCE</scope>
    <source>
        <strain evidence="7">CBS 116005</strain>
    </source>
</reference>
<keyword evidence="1 4" id="KW-0378">Hydrolase</keyword>
<keyword evidence="8" id="KW-1185">Reference proteome</keyword>
<feature type="domain" description="PNPLA" evidence="6">
    <location>
        <begin position="1"/>
        <end position="179"/>
    </location>
</feature>
<evidence type="ECO:0000259" key="6">
    <source>
        <dbReference type="PROSITE" id="PS51635"/>
    </source>
</evidence>